<feature type="transmembrane region" description="Helical" evidence="7">
    <location>
        <begin position="160"/>
        <end position="180"/>
    </location>
</feature>
<dbReference type="GO" id="GO:0012505">
    <property type="term" value="C:endomembrane system"/>
    <property type="evidence" value="ECO:0007669"/>
    <property type="project" value="UniProtKB-SubCell"/>
</dbReference>
<protein>
    <submittedName>
        <fullName evidence="9">Transport protein</fullName>
    </submittedName>
</protein>
<evidence type="ECO:0000256" key="2">
    <source>
        <dbReference type="ARBA" id="ARBA00008335"/>
    </source>
</evidence>
<dbReference type="GO" id="GO:0016020">
    <property type="term" value="C:membrane"/>
    <property type="evidence" value="ECO:0007669"/>
    <property type="project" value="TreeGrafter"/>
</dbReference>
<sequence length="425" mass="46066">MDQPNHLRLFTASRIALVATAMTFAIRANLIGKLGAEFAISSENMGIVVGTAFWGFTLSIFIGGPLCDILGMRRLIYCAFIGHISGVLLTIFSTGFISLFISTLLIGIANGLVEAACNPLIATLYKDEKTKRLNQFHLWFPGGIVLGGLSAYFLDQLGLGWQIQLAVILIPTICYGILFLDQEFPATERKSSGISMKEMVAECKTPLFIFMVFGMFLTAATELGTNQWVAELLGNAGIPSILLLVLINGLMALGRAFAGPVEKLLSPAGILLASAVLSSAGLYLLSQSSGYMLFVSAIVFASGICYFWPTMLGFVSEYLPRTGELGLSIMGGAGMLSVAFILPYMGAFYDIQTLANLPDGANLAELKEFSNDTPEFLMLAKARLIAGATTLKYISLLPFFLIFAFGWLFQFMKKKASSYTLYQKD</sequence>
<comment type="subcellular location">
    <subcellularLocation>
        <location evidence="1">Endomembrane system</location>
        <topology evidence="1">Multi-pass membrane protein</topology>
    </subcellularLocation>
</comment>
<dbReference type="Pfam" id="PF07690">
    <property type="entry name" value="MFS_1"/>
    <property type="match status" value="1"/>
</dbReference>
<keyword evidence="5 7" id="KW-1133">Transmembrane helix</keyword>
<evidence type="ECO:0000256" key="1">
    <source>
        <dbReference type="ARBA" id="ARBA00004127"/>
    </source>
</evidence>
<feature type="transmembrane region" description="Helical" evidence="7">
    <location>
        <begin position="75"/>
        <end position="93"/>
    </location>
</feature>
<feature type="transmembrane region" description="Helical" evidence="7">
    <location>
        <begin position="44"/>
        <end position="63"/>
    </location>
</feature>
<keyword evidence="6 7" id="KW-0472">Membrane</keyword>
<keyword evidence="10" id="KW-1185">Reference proteome</keyword>
<feature type="transmembrane region" description="Helical" evidence="7">
    <location>
        <begin position="99"/>
        <end position="124"/>
    </location>
</feature>
<keyword evidence="3" id="KW-0813">Transport</keyword>
<dbReference type="RefSeq" id="WP_045461921.1">
    <property type="nucleotide sequence ID" value="NZ_BBLT01000003.1"/>
</dbReference>
<feature type="domain" description="Major facilitator superfamily (MFS) profile" evidence="8">
    <location>
        <begin position="9"/>
        <end position="398"/>
    </location>
</feature>
<proteinExistence type="inferred from homology"/>
<reference evidence="9 10" key="1">
    <citation type="submission" date="2014-09" db="EMBL/GenBank/DDBJ databases">
        <title>Sporocytophaga myxococcoides PG-01 genome sequencing.</title>
        <authorList>
            <person name="Liu L."/>
            <person name="Gao P.J."/>
            <person name="Chen G.J."/>
            <person name="Wang L.S."/>
        </authorList>
    </citation>
    <scope>NUCLEOTIDE SEQUENCE [LARGE SCALE GENOMIC DNA]</scope>
    <source>
        <strain evidence="9 10">PG-01</strain>
    </source>
</reference>
<dbReference type="Gene3D" id="1.20.1250.20">
    <property type="entry name" value="MFS general substrate transporter like domains"/>
    <property type="match status" value="1"/>
</dbReference>
<evidence type="ECO:0000259" key="8">
    <source>
        <dbReference type="PROSITE" id="PS50850"/>
    </source>
</evidence>
<name>A0A098LCG8_9BACT</name>
<dbReference type="eggNOG" id="COG0738">
    <property type="taxonomic scope" value="Bacteria"/>
</dbReference>
<feature type="transmembrane region" description="Helical" evidence="7">
    <location>
        <begin position="136"/>
        <end position="154"/>
    </location>
</feature>
<feature type="transmembrane region" description="Helical" evidence="7">
    <location>
        <begin position="327"/>
        <end position="349"/>
    </location>
</feature>
<dbReference type="Proteomes" id="UP000030185">
    <property type="component" value="Unassembled WGS sequence"/>
</dbReference>
<feature type="transmembrane region" description="Helical" evidence="7">
    <location>
        <begin position="265"/>
        <end position="285"/>
    </location>
</feature>
<feature type="transmembrane region" description="Helical" evidence="7">
    <location>
        <begin position="384"/>
        <end position="409"/>
    </location>
</feature>
<dbReference type="InterPro" id="IPR020846">
    <property type="entry name" value="MFS_dom"/>
</dbReference>
<evidence type="ECO:0000313" key="10">
    <source>
        <dbReference type="Proteomes" id="UP000030185"/>
    </source>
</evidence>
<dbReference type="InterPro" id="IPR011701">
    <property type="entry name" value="MFS"/>
</dbReference>
<feature type="transmembrane region" description="Helical" evidence="7">
    <location>
        <begin position="201"/>
        <end position="220"/>
    </location>
</feature>
<evidence type="ECO:0000256" key="3">
    <source>
        <dbReference type="ARBA" id="ARBA00022448"/>
    </source>
</evidence>
<evidence type="ECO:0000256" key="5">
    <source>
        <dbReference type="ARBA" id="ARBA00022989"/>
    </source>
</evidence>
<feature type="transmembrane region" description="Helical" evidence="7">
    <location>
        <begin position="232"/>
        <end position="253"/>
    </location>
</feature>
<feature type="transmembrane region" description="Helical" evidence="7">
    <location>
        <begin position="12"/>
        <end position="32"/>
    </location>
</feature>
<evidence type="ECO:0000256" key="7">
    <source>
        <dbReference type="SAM" id="Phobius"/>
    </source>
</evidence>
<dbReference type="PROSITE" id="PS50850">
    <property type="entry name" value="MFS"/>
    <property type="match status" value="1"/>
</dbReference>
<comment type="caution">
    <text evidence="9">The sequence shown here is derived from an EMBL/GenBank/DDBJ whole genome shotgun (WGS) entry which is preliminary data.</text>
</comment>
<dbReference type="GO" id="GO:0022857">
    <property type="term" value="F:transmembrane transporter activity"/>
    <property type="evidence" value="ECO:0007669"/>
    <property type="project" value="InterPro"/>
</dbReference>
<evidence type="ECO:0000256" key="4">
    <source>
        <dbReference type="ARBA" id="ARBA00022692"/>
    </source>
</evidence>
<organism evidence="9 10">
    <name type="scientific">Sporocytophaga myxococcoides</name>
    <dbReference type="NCBI Taxonomy" id="153721"/>
    <lineage>
        <taxon>Bacteria</taxon>
        <taxon>Pseudomonadati</taxon>
        <taxon>Bacteroidota</taxon>
        <taxon>Cytophagia</taxon>
        <taxon>Cytophagales</taxon>
        <taxon>Cytophagaceae</taxon>
        <taxon>Sporocytophaga</taxon>
    </lineage>
</organism>
<dbReference type="OrthoDB" id="9783757at2"/>
<dbReference type="STRING" id="153721.MYP_1903"/>
<accession>A0A098LCG8</accession>
<dbReference type="SUPFAM" id="SSF103473">
    <property type="entry name" value="MFS general substrate transporter"/>
    <property type="match status" value="1"/>
</dbReference>
<dbReference type="PANTHER" id="PTHR23514:SF3">
    <property type="entry name" value="BYPASS OF STOP CODON PROTEIN 6"/>
    <property type="match status" value="1"/>
</dbReference>
<dbReference type="InterPro" id="IPR036259">
    <property type="entry name" value="MFS_trans_sf"/>
</dbReference>
<feature type="transmembrane region" description="Helical" evidence="7">
    <location>
        <begin position="291"/>
        <end position="315"/>
    </location>
</feature>
<dbReference type="AlphaFoldDB" id="A0A098LCG8"/>
<gene>
    <name evidence="9" type="ORF">MYP_1903</name>
</gene>
<dbReference type="PANTHER" id="PTHR23514">
    <property type="entry name" value="BYPASS OF STOP CODON PROTEIN 6"/>
    <property type="match status" value="1"/>
</dbReference>
<evidence type="ECO:0000313" key="9">
    <source>
        <dbReference type="EMBL" id="GAL84675.1"/>
    </source>
</evidence>
<dbReference type="InterPro" id="IPR051788">
    <property type="entry name" value="MFS_Transporter"/>
</dbReference>
<evidence type="ECO:0000256" key="6">
    <source>
        <dbReference type="ARBA" id="ARBA00023136"/>
    </source>
</evidence>
<keyword evidence="4 7" id="KW-0812">Transmembrane</keyword>
<comment type="similarity">
    <text evidence="2">Belongs to the major facilitator superfamily.</text>
</comment>
<dbReference type="EMBL" id="BBLT01000003">
    <property type="protein sequence ID" value="GAL84675.1"/>
    <property type="molecule type" value="Genomic_DNA"/>
</dbReference>